<dbReference type="OrthoDB" id="9810827at2"/>
<dbReference type="Gene3D" id="3.30.530.20">
    <property type="match status" value="1"/>
</dbReference>
<accession>A0A0B1ZAS6</accession>
<dbReference type="Proteomes" id="UP000030949">
    <property type="component" value="Unassembled WGS sequence"/>
</dbReference>
<evidence type="ECO:0000313" key="2">
    <source>
        <dbReference type="Proteomes" id="UP000030949"/>
    </source>
</evidence>
<organism evidence="1 2">
    <name type="scientific">Pseudomonas frederiksbergensis</name>
    <dbReference type="NCBI Taxonomy" id="104087"/>
    <lineage>
        <taxon>Bacteria</taxon>
        <taxon>Pseudomonadati</taxon>
        <taxon>Pseudomonadota</taxon>
        <taxon>Gammaproteobacteria</taxon>
        <taxon>Pseudomonadales</taxon>
        <taxon>Pseudomonadaceae</taxon>
        <taxon>Pseudomonas</taxon>
    </lineage>
</organism>
<dbReference type="EMBL" id="JQGJ01000001">
    <property type="protein sequence ID" value="KHK66463.1"/>
    <property type="molecule type" value="Genomic_DNA"/>
</dbReference>
<dbReference type="AlphaFoldDB" id="A0A0B1ZAS6"/>
<dbReference type="Pfam" id="PF10604">
    <property type="entry name" value="Polyketide_cyc2"/>
    <property type="match status" value="1"/>
</dbReference>
<dbReference type="SUPFAM" id="SSF55961">
    <property type="entry name" value="Bet v1-like"/>
    <property type="match status" value="1"/>
</dbReference>
<name>A0A0B1ZAS6_9PSED</name>
<gene>
    <name evidence="1" type="ORF">JZ00_01125</name>
</gene>
<evidence type="ECO:0000313" key="1">
    <source>
        <dbReference type="EMBL" id="KHK66463.1"/>
    </source>
</evidence>
<proteinExistence type="predicted"/>
<dbReference type="RefSeq" id="WP_039588524.1">
    <property type="nucleotide sequence ID" value="NZ_CP142104.1"/>
</dbReference>
<protein>
    <submittedName>
        <fullName evidence="1">Polyketide cyclase</fullName>
    </submittedName>
</protein>
<comment type="caution">
    <text evidence="1">The sequence shown here is derived from an EMBL/GenBank/DDBJ whole genome shotgun (WGS) entry which is preliminary data.</text>
</comment>
<reference evidence="2" key="1">
    <citation type="submission" date="2015-03" db="EMBL/GenBank/DDBJ databases">
        <title>Pseudomonas frederiksbergensis hydrocarbon degrader.</title>
        <authorList>
            <person name="Brown L.M."/>
            <person name="Ruiz O.N."/>
            <person name="Mueller S."/>
            <person name="Gunasekera T.S."/>
        </authorList>
    </citation>
    <scope>NUCLEOTIDE SEQUENCE [LARGE SCALE GENOMIC DNA]</scope>
    <source>
        <strain evidence="2">SI8</strain>
    </source>
</reference>
<dbReference type="InterPro" id="IPR023393">
    <property type="entry name" value="START-like_dom_sf"/>
</dbReference>
<sequence>MNDVTVKIIVKSPPAVIWNIWSDFPHAPLWDTDVRHCELDGPFQAGTLGKCVLKNGLRMPLRLEAVEFQESYRNSARLLWMDLEFDHRLRRLSPSETQVIHTARIAGPLSFLYRRLIRKALTAAMTTALDNLATLAERRANTSGTPASEKPESHLHLV</sequence>
<dbReference type="InterPro" id="IPR019587">
    <property type="entry name" value="Polyketide_cyclase/dehydratase"/>
</dbReference>